<sequence length="816" mass="90014">MSNFTLRKTSPTGNDMKSTTQGTTLKQQGLHDVNKRRTFLQDNSWIKERPEEEKDENYGRVVLLRRNSHDASDRKTNERDEPKATISWHRSDDTLDRISDRNDAAKIYKANTLDNRLTNRNTSTFRSPEETKMQPGGLFSANATNTPASNSATTPVKKKRQSWFPPPPPGYKAAPSTGASRREPTVHPPIPPKPSSPVSSPNQLRRDNRQICPPKPSAYTETNRSAERNIRGQDLENIIKVATSLQKADKGEELDNLIKMNKSLNRNKGTEGLFRANLNAEPTESVPQSLENLIVVNTQTDKDGKGNQGLGSLIKVNQRTDKNKKGIQDLKTVIKANARTDQTSRGGEDLDNVIKVNPKESENTTGKQDLNGLIKENPETNKNIKRGQSLENLIKVTPEINRSNPGGQSLDNLIKVAPETNRTNQGNQDLNNLIKVTPSAKISSEQDLDELINISPKAVKNTAGNQDLDKLIKVDPETVSNNQRNRDLNNLVKVNPEVIRSNQSQALDNLIEVKPSPLINTKRNQDLENLIEVNSNMSKSKNESSNAEPRHAGPKDTVVYTRTYVENSKSPKDRYQESISGKYIQTIYSTSDRSVIEMDMCTYCRKPLGTEAKMILNELQICCHSTCFKCEICKQPLENLQAGDSIWIYKQTIHCESCYSQVVANRRANAALLQGRHLLRLLFLEPRPWLRSQFSSLPPPRREEVPVAGKFGPGPIRHLGLGSAAGGGGPRTPARTPGPAPRERLAPRLVRYSRPAHPAPAPRPARGPQLKPGAAAAPKGLEGGSEHVQSCAAAAASVRGSGPVLMRTAASASAPP</sequence>
<feature type="region of interest" description="Disordered" evidence="5">
    <location>
        <begin position="537"/>
        <end position="557"/>
    </location>
</feature>
<evidence type="ECO:0000256" key="1">
    <source>
        <dbReference type="ARBA" id="ARBA00022723"/>
    </source>
</evidence>
<feature type="compositionally biased region" description="Pro residues" evidence="5">
    <location>
        <begin position="186"/>
        <end position="195"/>
    </location>
</feature>
<dbReference type="PANTHER" id="PTHR15468">
    <property type="entry name" value="ZNF185"/>
    <property type="match status" value="1"/>
</dbReference>
<dbReference type="CDD" id="cd08368">
    <property type="entry name" value="LIM"/>
    <property type="match status" value="1"/>
</dbReference>
<feature type="region of interest" description="Disordered" evidence="5">
    <location>
        <begin position="718"/>
        <end position="816"/>
    </location>
</feature>
<dbReference type="GeneID" id="103074368"/>
<organism evidence="7 8">
    <name type="scientific">Lipotes vexillifer</name>
    <name type="common">Yangtze river dolphin</name>
    <dbReference type="NCBI Taxonomy" id="118797"/>
    <lineage>
        <taxon>Eukaryota</taxon>
        <taxon>Metazoa</taxon>
        <taxon>Chordata</taxon>
        <taxon>Craniata</taxon>
        <taxon>Vertebrata</taxon>
        <taxon>Euteleostomi</taxon>
        <taxon>Mammalia</taxon>
        <taxon>Eutheria</taxon>
        <taxon>Laurasiatheria</taxon>
        <taxon>Artiodactyla</taxon>
        <taxon>Whippomorpha</taxon>
        <taxon>Cetacea</taxon>
        <taxon>Odontoceti</taxon>
        <taxon>Lipotidae</taxon>
        <taxon>Lipotes</taxon>
    </lineage>
</organism>
<dbReference type="Proteomes" id="UP000265300">
    <property type="component" value="Unplaced"/>
</dbReference>
<keyword evidence="2 4" id="KW-0862">Zinc</keyword>
<keyword evidence="1 4" id="KW-0479">Metal-binding</keyword>
<dbReference type="InterPro" id="IPR001781">
    <property type="entry name" value="Znf_LIM"/>
</dbReference>
<dbReference type="PROSITE" id="PS50023">
    <property type="entry name" value="LIM_DOMAIN_2"/>
    <property type="match status" value="1"/>
</dbReference>
<evidence type="ECO:0000259" key="6">
    <source>
        <dbReference type="PROSITE" id="PS50023"/>
    </source>
</evidence>
<dbReference type="PROSITE" id="PS00478">
    <property type="entry name" value="LIM_DOMAIN_1"/>
    <property type="match status" value="1"/>
</dbReference>
<dbReference type="FunCoup" id="A0A340Y5U5">
    <property type="interactions" value="15"/>
</dbReference>
<evidence type="ECO:0000256" key="2">
    <source>
        <dbReference type="ARBA" id="ARBA00022833"/>
    </source>
</evidence>
<dbReference type="GO" id="GO:0005737">
    <property type="term" value="C:cytoplasm"/>
    <property type="evidence" value="ECO:0007669"/>
    <property type="project" value="TreeGrafter"/>
</dbReference>
<gene>
    <name evidence="8" type="primary">SCEL</name>
</gene>
<feature type="compositionally biased region" description="Polar residues" evidence="5">
    <location>
        <begin position="1"/>
        <end position="18"/>
    </location>
</feature>
<accession>A0A340Y5U5</accession>
<name>A0A340Y5U5_LIPVE</name>
<keyword evidence="3 4" id="KW-0440">LIM domain</keyword>
<dbReference type="InParanoid" id="A0A340Y5U5"/>
<evidence type="ECO:0000313" key="8">
    <source>
        <dbReference type="RefSeq" id="XP_007466870.1"/>
    </source>
</evidence>
<dbReference type="CTD" id="8796"/>
<reference evidence="8" key="1">
    <citation type="submission" date="2025-08" db="UniProtKB">
        <authorList>
            <consortium name="RefSeq"/>
        </authorList>
    </citation>
    <scope>IDENTIFICATION</scope>
</reference>
<feature type="domain" description="LIM zinc-binding" evidence="6">
    <location>
        <begin position="599"/>
        <end position="665"/>
    </location>
</feature>
<feature type="region of interest" description="Disordered" evidence="5">
    <location>
        <begin position="1"/>
        <end position="30"/>
    </location>
</feature>
<protein>
    <submittedName>
        <fullName evidence="8">Sciellin</fullName>
    </submittedName>
</protein>
<dbReference type="KEGG" id="lve:103074368"/>
<dbReference type="PANTHER" id="PTHR15468:SF7">
    <property type="entry name" value="SCIELLIN"/>
    <property type="match status" value="1"/>
</dbReference>
<dbReference type="Gene3D" id="2.10.110.10">
    <property type="entry name" value="Cysteine Rich Protein"/>
    <property type="match status" value="1"/>
</dbReference>
<proteinExistence type="predicted"/>
<feature type="compositionally biased region" description="Low complexity" evidence="5">
    <location>
        <begin position="537"/>
        <end position="546"/>
    </location>
</feature>
<evidence type="ECO:0000256" key="4">
    <source>
        <dbReference type="PROSITE-ProRule" id="PRU00125"/>
    </source>
</evidence>
<dbReference type="InterPro" id="IPR052621">
    <property type="entry name" value="Cell_Prolif/Cornif_Regul"/>
</dbReference>
<feature type="compositionally biased region" description="Low complexity" evidence="5">
    <location>
        <begin position="140"/>
        <end position="155"/>
    </location>
</feature>
<evidence type="ECO:0000313" key="7">
    <source>
        <dbReference type="Proteomes" id="UP000265300"/>
    </source>
</evidence>
<keyword evidence="7" id="KW-1185">Reference proteome</keyword>
<evidence type="ECO:0000256" key="5">
    <source>
        <dbReference type="SAM" id="MobiDB-lite"/>
    </source>
</evidence>
<dbReference type="SMART" id="SM00132">
    <property type="entry name" value="LIM"/>
    <property type="match status" value="1"/>
</dbReference>
<dbReference type="AlphaFoldDB" id="A0A340Y5U5"/>
<dbReference type="STRING" id="118797.A0A340Y5U5"/>
<evidence type="ECO:0000256" key="3">
    <source>
        <dbReference type="ARBA" id="ARBA00023038"/>
    </source>
</evidence>
<dbReference type="GO" id="GO:0046872">
    <property type="term" value="F:metal ion binding"/>
    <property type="evidence" value="ECO:0007669"/>
    <property type="project" value="UniProtKB-KW"/>
</dbReference>
<dbReference type="OrthoDB" id="9908139at2759"/>
<feature type="region of interest" description="Disordered" evidence="5">
    <location>
        <begin position="118"/>
        <end position="229"/>
    </location>
</feature>
<dbReference type="GO" id="GO:0008544">
    <property type="term" value="P:epidermis development"/>
    <property type="evidence" value="ECO:0007669"/>
    <property type="project" value="TreeGrafter"/>
</dbReference>
<dbReference type="RefSeq" id="XP_007466870.1">
    <property type="nucleotide sequence ID" value="XM_007466808.1"/>
</dbReference>
<feature type="compositionally biased region" description="Low complexity" evidence="5">
    <location>
        <begin position="19"/>
        <end position="30"/>
    </location>
</feature>